<evidence type="ECO:0000313" key="3">
    <source>
        <dbReference type="Proteomes" id="UP000746747"/>
    </source>
</evidence>
<evidence type="ECO:0000313" key="2">
    <source>
        <dbReference type="EMBL" id="CAG9530788.1"/>
    </source>
</evidence>
<evidence type="ECO:0000256" key="1">
    <source>
        <dbReference type="SAM" id="MobiDB-lite"/>
    </source>
</evidence>
<keyword evidence="3" id="KW-1185">Reference proteome</keyword>
<dbReference type="EMBL" id="CAKAEH010000367">
    <property type="protein sequence ID" value="CAG9530788.1"/>
    <property type="molecule type" value="Genomic_DNA"/>
</dbReference>
<accession>A0A8J2LXK8</accession>
<name>A0A8J2LXK8_9BILA</name>
<feature type="compositionally biased region" description="Low complexity" evidence="1">
    <location>
        <begin position="13"/>
        <end position="24"/>
    </location>
</feature>
<protein>
    <submittedName>
        <fullName evidence="2">Uncharacterized protein</fullName>
    </submittedName>
</protein>
<dbReference type="Proteomes" id="UP000746747">
    <property type="component" value="Unassembled WGS sequence"/>
</dbReference>
<feature type="region of interest" description="Disordered" evidence="1">
    <location>
        <begin position="13"/>
        <end position="34"/>
    </location>
</feature>
<reference evidence="2" key="1">
    <citation type="submission" date="2021-09" db="EMBL/GenBank/DDBJ databases">
        <authorList>
            <consortium name="Pathogen Informatics"/>
        </authorList>
    </citation>
    <scope>NUCLEOTIDE SEQUENCE</scope>
</reference>
<proteinExistence type="predicted"/>
<dbReference type="AlphaFoldDB" id="A0A8J2LXK8"/>
<sequence>MQLPVIYACAATPPVSTPTTTSVQPPTPTPTPPCTQPTVIPPLQLMAGITVNRVNFINIQLGTVSIPLECNKERLWQTSEPPLVVSTIECVLSTP</sequence>
<gene>
    <name evidence="2" type="ORF">CJOHNSTONI_LOCUS1239</name>
</gene>
<dbReference type="OrthoDB" id="5851039at2759"/>
<comment type="caution">
    <text evidence="2">The sequence shown here is derived from an EMBL/GenBank/DDBJ whole genome shotgun (WGS) entry which is preliminary data.</text>
</comment>
<feature type="compositionally biased region" description="Pro residues" evidence="1">
    <location>
        <begin position="25"/>
        <end position="34"/>
    </location>
</feature>
<organism evidence="2 3">
    <name type="scientific">Cercopithifilaria johnstoni</name>
    <dbReference type="NCBI Taxonomy" id="2874296"/>
    <lineage>
        <taxon>Eukaryota</taxon>
        <taxon>Metazoa</taxon>
        <taxon>Ecdysozoa</taxon>
        <taxon>Nematoda</taxon>
        <taxon>Chromadorea</taxon>
        <taxon>Rhabditida</taxon>
        <taxon>Spirurina</taxon>
        <taxon>Spiruromorpha</taxon>
        <taxon>Filarioidea</taxon>
        <taxon>Onchocercidae</taxon>
        <taxon>Cercopithifilaria</taxon>
    </lineage>
</organism>